<evidence type="ECO:0000256" key="1">
    <source>
        <dbReference type="ARBA" id="ARBA00023015"/>
    </source>
</evidence>
<dbReference type="InterPro" id="IPR000595">
    <property type="entry name" value="cNMP-bd_dom"/>
</dbReference>
<dbReference type="InterPro" id="IPR036390">
    <property type="entry name" value="WH_DNA-bd_sf"/>
</dbReference>
<evidence type="ECO:0000313" key="6">
    <source>
        <dbReference type="Proteomes" id="UP001367030"/>
    </source>
</evidence>
<dbReference type="SUPFAM" id="SSF46785">
    <property type="entry name" value="Winged helix' DNA-binding domain"/>
    <property type="match status" value="1"/>
</dbReference>
<evidence type="ECO:0000259" key="4">
    <source>
        <dbReference type="PROSITE" id="PS50042"/>
    </source>
</evidence>
<keyword evidence="6" id="KW-1185">Reference proteome</keyword>
<dbReference type="Pfam" id="PF13545">
    <property type="entry name" value="HTH_Crp_2"/>
    <property type="match status" value="1"/>
</dbReference>
<dbReference type="SUPFAM" id="SSF51206">
    <property type="entry name" value="cAMP-binding domain-like"/>
    <property type="match status" value="1"/>
</dbReference>
<dbReference type="Gene3D" id="1.10.10.10">
    <property type="entry name" value="Winged helix-like DNA-binding domain superfamily/Winged helix DNA-binding domain"/>
    <property type="match status" value="1"/>
</dbReference>
<dbReference type="PROSITE" id="PS50042">
    <property type="entry name" value="CNMP_BINDING_3"/>
    <property type="match status" value="1"/>
</dbReference>
<dbReference type="EMBL" id="JBBKZS010000004">
    <property type="protein sequence ID" value="MEJ8855185.1"/>
    <property type="molecule type" value="Genomic_DNA"/>
</dbReference>
<dbReference type="PANTHER" id="PTHR24567">
    <property type="entry name" value="CRP FAMILY TRANSCRIPTIONAL REGULATORY PROTEIN"/>
    <property type="match status" value="1"/>
</dbReference>
<evidence type="ECO:0000256" key="3">
    <source>
        <dbReference type="ARBA" id="ARBA00023163"/>
    </source>
</evidence>
<name>A0ABU8X7W6_9BURK</name>
<dbReference type="RefSeq" id="WP_340335272.1">
    <property type="nucleotide sequence ID" value="NZ_JBBKZS010000004.1"/>
</dbReference>
<protein>
    <submittedName>
        <fullName evidence="5">Crp/Fnr family transcriptional regulator</fullName>
    </submittedName>
</protein>
<keyword evidence="2" id="KW-0238">DNA-binding</keyword>
<dbReference type="Pfam" id="PF00027">
    <property type="entry name" value="cNMP_binding"/>
    <property type="match status" value="1"/>
</dbReference>
<comment type="caution">
    <text evidence="5">The sequence shown here is derived from an EMBL/GenBank/DDBJ whole genome shotgun (WGS) entry which is preliminary data.</text>
</comment>
<keyword evidence="3" id="KW-0804">Transcription</keyword>
<dbReference type="InterPro" id="IPR036388">
    <property type="entry name" value="WH-like_DNA-bd_sf"/>
</dbReference>
<keyword evidence="1" id="KW-0805">Transcription regulation</keyword>
<accession>A0ABU8X7W6</accession>
<dbReference type="PANTHER" id="PTHR24567:SF68">
    <property type="entry name" value="DNA-BINDING TRANSCRIPTIONAL DUAL REGULATOR CRP"/>
    <property type="match status" value="1"/>
</dbReference>
<dbReference type="Gene3D" id="2.60.120.10">
    <property type="entry name" value="Jelly Rolls"/>
    <property type="match status" value="1"/>
</dbReference>
<dbReference type="InterPro" id="IPR050397">
    <property type="entry name" value="Env_Response_Regulators"/>
</dbReference>
<dbReference type="InterPro" id="IPR012318">
    <property type="entry name" value="HTH_CRP"/>
</dbReference>
<evidence type="ECO:0000313" key="5">
    <source>
        <dbReference type="EMBL" id="MEJ8855185.1"/>
    </source>
</evidence>
<proteinExistence type="predicted"/>
<dbReference type="InterPro" id="IPR014710">
    <property type="entry name" value="RmlC-like_jellyroll"/>
</dbReference>
<dbReference type="CDD" id="cd00038">
    <property type="entry name" value="CAP_ED"/>
    <property type="match status" value="1"/>
</dbReference>
<dbReference type="InterPro" id="IPR018490">
    <property type="entry name" value="cNMP-bd_dom_sf"/>
</dbReference>
<reference evidence="5 6" key="1">
    <citation type="submission" date="2024-03" db="EMBL/GenBank/DDBJ databases">
        <title>Novel species of the genus Variovorax.</title>
        <authorList>
            <person name="Liu Q."/>
            <person name="Xin Y.-H."/>
        </authorList>
    </citation>
    <scope>NUCLEOTIDE SEQUENCE [LARGE SCALE GENOMIC DNA]</scope>
    <source>
        <strain evidence="5 6">KACC 18901</strain>
    </source>
</reference>
<sequence length="217" mass="23779">MRASTLQAAVLKYPKAGDTIARAGEPSTHWYGVIQGYLQMYVVNPQGAETTLSCMRKGEWGGEGSLLKKELRQYDLRALTDSRVCLIPLETFDTLRYASIEFNHFLCDIMNARMGEFVGMLAAARLGSPEMQLAKALLMLVDRQGEDLQELALSQHALALISGLSRQRVNMAVSVFNNLGIVRSAPRKGLLQVHVPRLHAHARSELSGAVATLSPSA</sequence>
<gene>
    <name evidence="5" type="ORF">WKW79_11430</name>
</gene>
<dbReference type="Proteomes" id="UP001367030">
    <property type="component" value="Unassembled WGS sequence"/>
</dbReference>
<feature type="domain" description="Cyclic nucleotide-binding" evidence="4">
    <location>
        <begin position="13"/>
        <end position="95"/>
    </location>
</feature>
<organism evidence="5 6">
    <name type="scientific">Variovorax robiniae</name>
    <dbReference type="NCBI Taxonomy" id="1836199"/>
    <lineage>
        <taxon>Bacteria</taxon>
        <taxon>Pseudomonadati</taxon>
        <taxon>Pseudomonadota</taxon>
        <taxon>Betaproteobacteria</taxon>
        <taxon>Burkholderiales</taxon>
        <taxon>Comamonadaceae</taxon>
        <taxon>Variovorax</taxon>
    </lineage>
</organism>
<evidence type="ECO:0000256" key="2">
    <source>
        <dbReference type="ARBA" id="ARBA00023125"/>
    </source>
</evidence>